<reference evidence="2 3" key="1">
    <citation type="submission" date="2023-07" db="EMBL/GenBank/DDBJ databases">
        <title>Sequencing the genomes of 1000 actinobacteria strains.</title>
        <authorList>
            <person name="Klenk H.-P."/>
        </authorList>
    </citation>
    <scope>NUCLEOTIDE SEQUENCE [LARGE SCALE GENOMIC DNA]</scope>
    <source>
        <strain evidence="2 3">DSM 19426</strain>
    </source>
</reference>
<accession>A0ABU2BT57</accession>
<comment type="caution">
    <text evidence="2">The sequence shown here is derived from an EMBL/GenBank/DDBJ whole genome shotgun (WGS) entry which is preliminary data.</text>
</comment>
<organism evidence="2 3">
    <name type="scientific">Nocardioides marmoribigeumensis</name>
    <dbReference type="NCBI Taxonomy" id="433649"/>
    <lineage>
        <taxon>Bacteria</taxon>
        <taxon>Bacillati</taxon>
        <taxon>Actinomycetota</taxon>
        <taxon>Actinomycetes</taxon>
        <taxon>Propionibacteriales</taxon>
        <taxon>Nocardioidaceae</taxon>
        <taxon>Nocardioides</taxon>
    </lineage>
</organism>
<evidence type="ECO:0000313" key="3">
    <source>
        <dbReference type="Proteomes" id="UP001183648"/>
    </source>
</evidence>
<name>A0ABU2BT57_9ACTN</name>
<dbReference type="Pfam" id="PF01814">
    <property type="entry name" value="Hemerythrin"/>
    <property type="match status" value="1"/>
</dbReference>
<protein>
    <submittedName>
        <fullName evidence="2">Iron-sulfur cluster repair protein YtfE (RIC family)</fullName>
    </submittedName>
</protein>
<dbReference type="CDD" id="cd12108">
    <property type="entry name" value="Hr-like"/>
    <property type="match status" value="1"/>
</dbReference>
<gene>
    <name evidence="2" type="ORF">J2S63_001368</name>
</gene>
<dbReference type="Proteomes" id="UP001183648">
    <property type="component" value="Unassembled WGS sequence"/>
</dbReference>
<dbReference type="InterPro" id="IPR012312">
    <property type="entry name" value="Hemerythrin-like"/>
</dbReference>
<keyword evidence="3" id="KW-1185">Reference proteome</keyword>
<proteinExistence type="predicted"/>
<dbReference type="Gene3D" id="1.20.120.520">
    <property type="entry name" value="nmb1532 protein domain like"/>
    <property type="match status" value="1"/>
</dbReference>
<sequence>MTETRTAPLTDTSVMPVIHTLFRRELRLAAGLLRGVPEGDTARAAVVADHLGLVGEVLHHHHTAEDELLWPKLLERVPDDLAPIVHLMESQHGRVEALLDEIGPLMAGWRRTAGGAERDRMAQLYDELYLALAEHLDAEETRLLPIAARAVTQEEWEHMGQVARAGTPKGAELLVLGGLLYDSGPEGAAKLMHGAPPPVRWLVPRLGARAYRRHAQKVYGTPTP</sequence>
<evidence type="ECO:0000313" key="2">
    <source>
        <dbReference type="EMBL" id="MDR7361815.1"/>
    </source>
</evidence>
<feature type="domain" description="Hemerythrin-like" evidence="1">
    <location>
        <begin position="18"/>
        <end position="146"/>
    </location>
</feature>
<dbReference type="RefSeq" id="WP_310300349.1">
    <property type="nucleotide sequence ID" value="NZ_BAAAPS010000008.1"/>
</dbReference>
<evidence type="ECO:0000259" key="1">
    <source>
        <dbReference type="Pfam" id="PF01814"/>
    </source>
</evidence>
<dbReference type="EMBL" id="JAVDYG010000001">
    <property type="protein sequence ID" value="MDR7361815.1"/>
    <property type="molecule type" value="Genomic_DNA"/>
</dbReference>